<name>A0ABS5AVT5_9STRE</name>
<evidence type="ECO:0008006" key="5">
    <source>
        <dbReference type="Google" id="ProtNLM"/>
    </source>
</evidence>
<feature type="transmembrane region" description="Helical" evidence="2">
    <location>
        <begin position="59"/>
        <end position="80"/>
    </location>
</feature>
<keyword evidence="2" id="KW-0812">Transmembrane</keyword>
<feature type="compositionally biased region" description="Polar residues" evidence="1">
    <location>
        <begin position="34"/>
        <end position="44"/>
    </location>
</feature>
<protein>
    <recommendedName>
        <fullName evidence="5">Lipoprotein</fullName>
    </recommendedName>
</protein>
<evidence type="ECO:0000313" key="3">
    <source>
        <dbReference type="EMBL" id="MBP2620692.1"/>
    </source>
</evidence>
<gene>
    <name evidence="3" type="ORF">DHL47_04935</name>
</gene>
<feature type="region of interest" description="Disordered" evidence="1">
    <location>
        <begin position="1"/>
        <end position="49"/>
    </location>
</feature>
<comment type="caution">
    <text evidence="3">The sequence shown here is derived from an EMBL/GenBank/DDBJ whole genome shotgun (WGS) entry which is preliminary data.</text>
</comment>
<keyword evidence="2" id="KW-0472">Membrane</keyword>
<evidence type="ECO:0000256" key="2">
    <source>
        <dbReference type="SAM" id="Phobius"/>
    </source>
</evidence>
<evidence type="ECO:0000313" key="4">
    <source>
        <dbReference type="Proteomes" id="UP001519349"/>
    </source>
</evidence>
<dbReference type="Proteomes" id="UP001519349">
    <property type="component" value="Unassembled WGS sequence"/>
</dbReference>
<feature type="compositionally biased region" description="Basic and acidic residues" evidence="1">
    <location>
        <begin position="1"/>
        <end position="13"/>
    </location>
</feature>
<organism evidence="3 4">
    <name type="scientific">Streptococcus panodentis</name>
    <dbReference type="NCBI Taxonomy" id="1581472"/>
    <lineage>
        <taxon>Bacteria</taxon>
        <taxon>Bacillati</taxon>
        <taxon>Bacillota</taxon>
        <taxon>Bacilli</taxon>
        <taxon>Lactobacillales</taxon>
        <taxon>Streptococcaceae</taxon>
        <taxon>Streptococcus</taxon>
    </lineage>
</organism>
<accession>A0ABS5AVT5</accession>
<dbReference type="EMBL" id="QFAY01000008">
    <property type="protein sequence ID" value="MBP2620692.1"/>
    <property type="molecule type" value="Genomic_DNA"/>
</dbReference>
<sequence>MSKEEGRLTEKQSQHSFDPSKNAQSQEGGPHHFQSPQDHVSSPQGPTPPLAKNKLWKGILIGAVLLSLCIGLIGGGVWGYGMGTADVIKGEYPELRPLADAGPSKRDQSDQYIDPDEAAFNWNIDDLADLRFNTVQTDANGTPIEDILDKYGKALKGDFSNDEMDLEWGTLQSYDEEEEWPIYYTDQSVSLDFDKKKEAFYLNSLHMYDIRFVGSSHNAEDEAMATDYFEKLKKGDAKTGKDGVSYKDVFKEYGSLQNIYIYVDEDFKEKTSRTIMEAVYAAPNGGSYKLTFIQQEDGNYLLSAALAK</sequence>
<feature type="compositionally biased region" description="Polar residues" evidence="1">
    <location>
        <begin position="14"/>
        <end position="27"/>
    </location>
</feature>
<keyword evidence="4" id="KW-1185">Reference proteome</keyword>
<reference evidence="3 4" key="1">
    <citation type="submission" date="2018-05" db="EMBL/GenBank/DDBJ databases">
        <title>Draft genome sequence of Streptococcus panodentis CCUG 70867T.</title>
        <authorList>
            <person name="Salva-Serra F."/>
            <person name="Mendez V."/>
            <person name="Jaen-Luchoro D."/>
            <person name="Gonzales-Siles L."/>
            <person name="Karlsson R."/>
            <person name="Engstrom-Jakobsson H."/>
            <person name="Busquets A."/>
            <person name="Gomila M."/>
            <person name="Pineiro-Iglesias B."/>
            <person name="Bennasar-Figueras A."/>
            <person name="Seeger M."/>
            <person name="Moore E."/>
        </authorList>
    </citation>
    <scope>NUCLEOTIDE SEQUENCE [LARGE SCALE GENOMIC DNA]</scope>
    <source>
        <strain evidence="3 4">CCUG 70867</strain>
    </source>
</reference>
<proteinExistence type="predicted"/>
<evidence type="ECO:0000256" key="1">
    <source>
        <dbReference type="SAM" id="MobiDB-lite"/>
    </source>
</evidence>
<keyword evidence="2" id="KW-1133">Transmembrane helix</keyword>